<dbReference type="eggNOG" id="ENOG502R2BM">
    <property type="taxonomic scope" value="Eukaryota"/>
</dbReference>
<evidence type="ECO:0000313" key="2">
    <source>
        <dbReference type="EMBL" id="EGR32424.1"/>
    </source>
</evidence>
<dbReference type="OrthoDB" id="299896at2759"/>
<name>G0QQT2_ICHMU</name>
<proteinExistence type="predicted"/>
<keyword evidence="3" id="KW-1185">Reference proteome</keyword>
<dbReference type="InterPro" id="IPR028031">
    <property type="entry name" value="DUF4460"/>
</dbReference>
<dbReference type="InterPro" id="IPR027986">
    <property type="entry name" value="TCAIM"/>
</dbReference>
<dbReference type="GeneID" id="14908585"/>
<dbReference type="InParanoid" id="G0QQT2"/>
<dbReference type="Proteomes" id="UP000008983">
    <property type="component" value="Unassembled WGS sequence"/>
</dbReference>
<gene>
    <name evidence="2" type="ORF">IMG5_083590</name>
</gene>
<dbReference type="Pfam" id="PF14687">
    <property type="entry name" value="DUF4460"/>
    <property type="match status" value="1"/>
</dbReference>
<dbReference type="AlphaFoldDB" id="G0QQT2"/>
<dbReference type="OMA" id="SIFSAQM"/>
<sequence>MIYIKQIFYQKQNYKINKFNFSLNTIFKSRSKLSEFYKNVHPDILGNAPEKIKEENSRSLKILNSYLDSLSQNSGVSKQRLCFYLPDKVNKKAKKYLQIEVNLNEIQANVTQETLQSHIEQSIQILQNELKIVRLQTNPYLAKQLREQSEEQQFVDEGIDEDVQFKKYQETMEPFDKNETLIDSIYKKNAKDRIGKLLFQQITSINQQKILDSVRQEMYSMDMKSQKPLLWAKIVAEDSQYKGNIEKLFQQLIDPRLIYLDNKLKNKQINQFVKTLIINNDQDYFSEKFQQVIDVFQHMENQQPPIGLYVTKLYSGKDIPGFFQFHIILS</sequence>
<organism evidence="2 3">
    <name type="scientific">Ichthyophthirius multifiliis</name>
    <name type="common">White spot disease agent</name>
    <name type="synonym">Ich</name>
    <dbReference type="NCBI Taxonomy" id="5932"/>
    <lineage>
        <taxon>Eukaryota</taxon>
        <taxon>Sar</taxon>
        <taxon>Alveolata</taxon>
        <taxon>Ciliophora</taxon>
        <taxon>Intramacronucleata</taxon>
        <taxon>Oligohymenophorea</taxon>
        <taxon>Hymenostomatida</taxon>
        <taxon>Ophryoglenina</taxon>
        <taxon>Ichthyophthirius</taxon>
    </lineage>
</organism>
<protein>
    <recommendedName>
        <fullName evidence="1">DUF4460 domain-containing protein</fullName>
    </recommendedName>
</protein>
<accession>G0QQT2</accession>
<reference evidence="2 3" key="1">
    <citation type="submission" date="2011-07" db="EMBL/GenBank/DDBJ databases">
        <authorList>
            <person name="Coyne R."/>
            <person name="Brami D."/>
            <person name="Johnson J."/>
            <person name="Hostetler J."/>
            <person name="Hannick L."/>
            <person name="Clark T."/>
            <person name="Cassidy-Hanley D."/>
            <person name="Inman J."/>
        </authorList>
    </citation>
    <scope>NUCLEOTIDE SEQUENCE [LARGE SCALE GENOMIC DNA]</scope>
    <source>
        <strain evidence="2 3">G5</strain>
    </source>
</reference>
<dbReference type="PANTHER" id="PTHR31596">
    <property type="entry name" value="T-CELL ACTIVATION INHIBITOR, MITOCHONDRIAL"/>
    <property type="match status" value="1"/>
</dbReference>
<dbReference type="EMBL" id="GL983675">
    <property type="protein sequence ID" value="EGR32424.1"/>
    <property type="molecule type" value="Genomic_DNA"/>
</dbReference>
<evidence type="ECO:0000259" key="1">
    <source>
        <dbReference type="Pfam" id="PF14687"/>
    </source>
</evidence>
<dbReference type="RefSeq" id="XP_004036410.1">
    <property type="nucleotide sequence ID" value="XM_004036362.1"/>
</dbReference>
<dbReference type="GO" id="GO:0005739">
    <property type="term" value="C:mitochondrion"/>
    <property type="evidence" value="ECO:0007669"/>
    <property type="project" value="TreeGrafter"/>
</dbReference>
<dbReference type="PANTHER" id="PTHR31596:SF1">
    <property type="entry name" value="T-CELL ACTIVATION INHIBITOR, MITOCHONDRIAL"/>
    <property type="match status" value="1"/>
</dbReference>
<feature type="domain" description="DUF4460" evidence="1">
    <location>
        <begin position="29"/>
        <end position="120"/>
    </location>
</feature>
<evidence type="ECO:0000313" key="3">
    <source>
        <dbReference type="Proteomes" id="UP000008983"/>
    </source>
</evidence>